<dbReference type="EMBL" id="FNTI01000001">
    <property type="protein sequence ID" value="SEE07007.1"/>
    <property type="molecule type" value="Genomic_DNA"/>
</dbReference>
<feature type="signal peptide" evidence="1">
    <location>
        <begin position="1"/>
        <end position="22"/>
    </location>
</feature>
<accession>A0A1M7FEP0</accession>
<dbReference type="InterPro" id="IPR009642">
    <property type="entry name" value="DUF1236"/>
</dbReference>
<dbReference type="RefSeq" id="WP_074827150.1">
    <property type="nucleotide sequence ID" value="NZ_FNTI01000001.1"/>
</dbReference>
<reference evidence="2 3" key="1">
    <citation type="submission" date="2016-10" db="EMBL/GenBank/DDBJ databases">
        <authorList>
            <person name="de Groot N.N."/>
        </authorList>
    </citation>
    <scope>NUCLEOTIDE SEQUENCE [LARGE SCALE GENOMIC DNA]</scope>
    <source>
        <strain evidence="2 3">GAS522</strain>
    </source>
</reference>
<dbReference type="Pfam" id="PF06823">
    <property type="entry name" value="DUF1236"/>
    <property type="match status" value="1"/>
</dbReference>
<evidence type="ECO:0008006" key="4">
    <source>
        <dbReference type="Google" id="ProtNLM"/>
    </source>
</evidence>
<sequence>MNKRLVVSLVAASLLTSGAAFAQSTTATGAANGAAAGGSVAGPVGEVVGGTVGAAVGLGLEIPNAVITSVTSERAPSVTVRERVVVGEPLPEAVELRPVPSHTEYRYAVVNDRRVIVEPRTRKVIKIID</sequence>
<evidence type="ECO:0000313" key="2">
    <source>
        <dbReference type="EMBL" id="SEE07007.1"/>
    </source>
</evidence>
<organism evidence="2 3">
    <name type="scientific">Bradyrhizobium lablabi</name>
    <dbReference type="NCBI Taxonomy" id="722472"/>
    <lineage>
        <taxon>Bacteria</taxon>
        <taxon>Pseudomonadati</taxon>
        <taxon>Pseudomonadota</taxon>
        <taxon>Alphaproteobacteria</taxon>
        <taxon>Hyphomicrobiales</taxon>
        <taxon>Nitrobacteraceae</taxon>
        <taxon>Bradyrhizobium</taxon>
    </lineage>
</organism>
<feature type="chain" id="PRO_5030031910" description="DUF1236 domain-containing protein" evidence="1">
    <location>
        <begin position="23"/>
        <end position="129"/>
    </location>
</feature>
<dbReference type="AlphaFoldDB" id="A0A1M7FEP0"/>
<evidence type="ECO:0000256" key="1">
    <source>
        <dbReference type="SAM" id="SignalP"/>
    </source>
</evidence>
<proteinExistence type="predicted"/>
<evidence type="ECO:0000313" key="3">
    <source>
        <dbReference type="Proteomes" id="UP000183208"/>
    </source>
</evidence>
<name>A0A1M7FEP0_9BRAD</name>
<gene>
    <name evidence="2" type="ORF">SAMN05444171_6153</name>
</gene>
<dbReference type="Proteomes" id="UP000183208">
    <property type="component" value="Unassembled WGS sequence"/>
</dbReference>
<dbReference type="OrthoDB" id="8020822at2"/>
<keyword evidence="1" id="KW-0732">Signal</keyword>
<protein>
    <recommendedName>
        <fullName evidence="4">DUF1236 domain-containing protein</fullName>
    </recommendedName>
</protein>